<protein>
    <recommendedName>
        <fullName evidence="4">YbaB/EbfC DNA-binding family protein</fullName>
    </recommendedName>
</protein>
<proteinExistence type="predicted"/>
<sequence>MPQDPDDLLIDWQQRVGQQTEASRELSHRMQQVNGSAESPDGDVVVTVDHAGGLSSLTLADEAMRLYPEELAELIMATNRRAQSRLSEEMGELVKGMFGSDSATTSFIAGTYAEQFPASEDDEREGRGR</sequence>
<name>A0A0A6X978_ACTUT</name>
<dbReference type="RefSeq" id="WP_043525212.1">
    <property type="nucleotide sequence ID" value="NZ_BAABKU010000018.1"/>
</dbReference>
<evidence type="ECO:0000313" key="3">
    <source>
        <dbReference type="Proteomes" id="UP000054537"/>
    </source>
</evidence>
<dbReference type="EMBL" id="JRTT01000016">
    <property type="protein sequence ID" value="KHD76677.1"/>
    <property type="molecule type" value="Genomic_DNA"/>
</dbReference>
<dbReference type="STRING" id="1869.MB27_15410"/>
<comment type="caution">
    <text evidence="2">The sequence shown here is derived from an EMBL/GenBank/DDBJ whole genome shotgun (WGS) entry which is preliminary data.</text>
</comment>
<feature type="region of interest" description="Disordered" evidence="1">
    <location>
        <begin position="110"/>
        <end position="129"/>
    </location>
</feature>
<organism evidence="2 3">
    <name type="scientific">Actinoplanes utahensis</name>
    <dbReference type="NCBI Taxonomy" id="1869"/>
    <lineage>
        <taxon>Bacteria</taxon>
        <taxon>Bacillati</taxon>
        <taxon>Actinomycetota</taxon>
        <taxon>Actinomycetes</taxon>
        <taxon>Micromonosporales</taxon>
        <taxon>Micromonosporaceae</taxon>
        <taxon>Actinoplanes</taxon>
    </lineage>
</organism>
<dbReference type="eggNOG" id="COG0718">
    <property type="taxonomic scope" value="Bacteria"/>
</dbReference>
<dbReference type="Pfam" id="PF02575">
    <property type="entry name" value="YbaB_DNA_bd"/>
    <property type="match status" value="1"/>
</dbReference>
<accession>A0A0A6X978</accession>
<dbReference type="AlphaFoldDB" id="A0A0A6X978"/>
<dbReference type="InterPro" id="IPR036894">
    <property type="entry name" value="YbaB-like_sf"/>
</dbReference>
<gene>
    <name evidence="2" type="ORF">MB27_15410</name>
</gene>
<reference evidence="2 3" key="1">
    <citation type="submission" date="2014-10" db="EMBL/GenBank/DDBJ databases">
        <title>Draft genome sequence of Actinoplanes utahensis NRRL 12052.</title>
        <authorList>
            <person name="Velasco-Bucheli B."/>
            <person name="del Cerro C."/>
            <person name="Hormigo D."/>
            <person name="Garcia J.L."/>
            <person name="Acebal C."/>
            <person name="Arroyo M."/>
            <person name="de la Mata I."/>
        </authorList>
    </citation>
    <scope>NUCLEOTIDE SEQUENCE [LARGE SCALE GENOMIC DNA]</scope>
    <source>
        <strain evidence="2 3">NRRL 12052</strain>
    </source>
</reference>
<dbReference type="OrthoDB" id="3296871at2"/>
<evidence type="ECO:0008006" key="4">
    <source>
        <dbReference type="Google" id="ProtNLM"/>
    </source>
</evidence>
<feature type="region of interest" description="Disordered" evidence="1">
    <location>
        <begin position="15"/>
        <end position="43"/>
    </location>
</feature>
<dbReference type="GO" id="GO:0003677">
    <property type="term" value="F:DNA binding"/>
    <property type="evidence" value="ECO:0007669"/>
    <property type="project" value="InterPro"/>
</dbReference>
<dbReference type="Gene3D" id="3.30.1310.10">
    <property type="entry name" value="Nucleoid-associated protein YbaB-like domain"/>
    <property type="match status" value="1"/>
</dbReference>
<dbReference type="Proteomes" id="UP000054537">
    <property type="component" value="Unassembled WGS sequence"/>
</dbReference>
<evidence type="ECO:0000256" key="1">
    <source>
        <dbReference type="SAM" id="MobiDB-lite"/>
    </source>
</evidence>
<dbReference type="SUPFAM" id="SSF82607">
    <property type="entry name" value="YbaB-like"/>
    <property type="match status" value="1"/>
</dbReference>
<dbReference type="InterPro" id="IPR004401">
    <property type="entry name" value="YbaB/EbfC"/>
</dbReference>
<evidence type="ECO:0000313" key="2">
    <source>
        <dbReference type="EMBL" id="KHD76677.1"/>
    </source>
</evidence>
<keyword evidence="3" id="KW-1185">Reference proteome</keyword>